<reference evidence="3" key="1">
    <citation type="submission" date="2015-10" db="EMBL/GenBank/DDBJ databases">
        <title>Niche specialization of a soil ammonia-oxidizing archaeon, Candidatus Nitrosocosmicus oleophilus.</title>
        <authorList>
            <person name="Jung M.-Y."/>
            <person name="Rhee S.-K."/>
        </authorList>
    </citation>
    <scope>NUCLEOTIDE SEQUENCE [LARGE SCALE GENOMIC DNA]</scope>
    <source>
        <strain evidence="3">MY3</strain>
    </source>
</reference>
<dbReference type="AlphaFoldDB" id="A0A654M4B4"/>
<accession>A0A654M4B4</accession>
<dbReference type="EMBL" id="CP012850">
    <property type="protein sequence ID" value="ALI37553.1"/>
    <property type="molecule type" value="Genomic_DNA"/>
</dbReference>
<evidence type="ECO:0000256" key="1">
    <source>
        <dbReference type="SAM" id="MobiDB-lite"/>
    </source>
</evidence>
<evidence type="ECO:0000313" key="2">
    <source>
        <dbReference type="EMBL" id="ALI37553.1"/>
    </source>
</evidence>
<dbReference type="Proteomes" id="UP000058925">
    <property type="component" value="Chromosome"/>
</dbReference>
<feature type="region of interest" description="Disordered" evidence="1">
    <location>
        <begin position="72"/>
        <end position="96"/>
    </location>
</feature>
<organism evidence="2 3">
    <name type="scientific">Candidatus Nitrosocosmicus oleophilus</name>
    <dbReference type="NCBI Taxonomy" id="1353260"/>
    <lineage>
        <taxon>Archaea</taxon>
        <taxon>Nitrososphaerota</taxon>
        <taxon>Nitrososphaeria</taxon>
        <taxon>Nitrososphaerales</taxon>
        <taxon>Nitrososphaeraceae</taxon>
        <taxon>Candidatus Nitrosocosmicus</taxon>
    </lineage>
</organism>
<protein>
    <submittedName>
        <fullName evidence="2">Uncharacterized protein</fullName>
    </submittedName>
</protein>
<feature type="compositionally biased region" description="Basic and acidic residues" evidence="1">
    <location>
        <begin position="87"/>
        <end position="96"/>
    </location>
</feature>
<gene>
    <name evidence="2" type="ORF">NMY3_03370</name>
</gene>
<sequence>MDSMTIKNYNKFDGYNFFAVFSISLLILALFTLTLSNVFANLDTNSTLLTDSNSTLLTDSNSTLLTDSNSTENNINGTISSFPGSLDSDRRHMPVL</sequence>
<proteinExistence type="predicted"/>
<name>A0A654M4B4_9ARCH</name>
<evidence type="ECO:0000313" key="3">
    <source>
        <dbReference type="Proteomes" id="UP000058925"/>
    </source>
</evidence>
<dbReference type="KEGG" id="taa:NMY3_03370"/>
<keyword evidence="3" id="KW-1185">Reference proteome</keyword>